<evidence type="ECO:0000259" key="2">
    <source>
        <dbReference type="Pfam" id="PF13460"/>
    </source>
</evidence>
<gene>
    <name evidence="3" type="ORF">TSPGSL018_23827</name>
</gene>
<accession>A0A061QUY2</accession>
<reference evidence="3" key="1">
    <citation type="submission" date="2014-05" db="EMBL/GenBank/DDBJ databases">
        <title>The transcriptome of the halophilic microalga Tetraselmis sp. GSL018 isolated from the Great Salt Lake, Utah.</title>
        <authorList>
            <person name="Jinkerson R.E."/>
            <person name="D'Adamo S."/>
            <person name="Posewitz M.C."/>
        </authorList>
    </citation>
    <scope>NUCLEOTIDE SEQUENCE</scope>
    <source>
        <strain evidence="3">GSL018</strain>
    </source>
</reference>
<dbReference type="InterPro" id="IPR016040">
    <property type="entry name" value="NAD(P)-bd_dom"/>
</dbReference>
<dbReference type="AlphaFoldDB" id="A0A061QUY2"/>
<dbReference type="PANTHER" id="PTHR15020">
    <property type="entry name" value="FLAVIN REDUCTASE-RELATED"/>
    <property type="match status" value="1"/>
</dbReference>
<feature type="region of interest" description="Disordered" evidence="1">
    <location>
        <begin position="47"/>
        <end position="67"/>
    </location>
</feature>
<dbReference type="SUPFAM" id="SSF51735">
    <property type="entry name" value="NAD(P)-binding Rossmann-fold domains"/>
    <property type="match status" value="1"/>
</dbReference>
<dbReference type="EMBL" id="GBEZ01024757">
    <property type="protein sequence ID" value="JAC62264.1"/>
    <property type="molecule type" value="Transcribed_RNA"/>
</dbReference>
<evidence type="ECO:0000256" key="1">
    <source>
        <dbReference type="SAM" id="MobiDB-lite"/>
    </source>
</evidence>
<proteinExistence type="predicted"/>
<protein>
    <submittedName>
        <fullName evidence="3">NAD-dependent epimerase/dehydratase</fullName>
    </submittedName>
</protein>
<dbReference type="Pfam" id="PF13460">
    <property type="entry name" value="NAD_binding_10"/>
    <property type="match status" value="1"/>
</dbReference>
<sequence>MQSLAVQHQFRGSRAASFQTEQRLRFSGLSSARSALAGTRVCYSARPRSRPSMASQRLQVSPRAQGDRLELDPDNASILVCGGGGVALEVTRKLKDMGSWVWMLQRTEERRKEIEGMMAIVSNGDALNKEDVEKVFTDIDEVDAVISTIGGTTANPLADSEGNINVIEAALKKGVRKFVLVTSIGCGESRDATPAEVYETLKPVLVEKEKAEARLMENGDKMTFVIIRPGGLKSDDATGTAVLTESTGVIGTVTRKDVAALTVKALFSDKANNKVLSCVDQNGLFESSKDFEVFEL</sequence>
<dbReference type="InterPro" id="IPR036291">
    <property type="entry name" value="NAD(P)-bd_dom_sf"/>
</dbReference>
<name>A0A061QUY2_9CHLO</name>
<organism evidence="3">
    <name type="scientific">Tetraselmis sp. GSL018</name>
    <dbReference type="NCBI Taxonomy" id="582737"/>
    <lineage>
        <taxon>Eukaryota</taxon>
        <taxon>Viridiplantae</taxon>
        <taxon>Chlorophyta</taxon>
        <taxon>core chlorophytes</taxon>
        <taxon>Chlorodendrophyceae</taxon>
        <taxon>Chlorodendrales</taxon>
        <taxon>Chlorodendraceae</taxon>
        <taxon>Tetraselmis</taxon>
    </lineage>
</organism>
<dbReference type="PANTHER" id="PTHR15020:SF45">
    <property type="entry name" value="NAD(P)-BINDING DOMAIN-CONTAINING PROTEIN"/>
    <property type="match status" value="1"/>
</dbReference>
<evidence type="ECO:0000313" key="3">
    <source>
        <dbReference type="EMBL" id="JAC62264.1"/>
    </source>
</evidence>
<feature type="domain" description="NAD(P)-binding" evidence="2">
    <location>
        <begin position="83"/>
        <end position="267"/>
    </location>
</feature>
<feature type="compositionally biased region" description="Low complexity" evidence="1">
    <location>
        <begin position="47"/>
        <end position="57"/>
    </location>
</feature>
<dbReference type="Gene3D" id="3.40.50.720">
    <property type="entry name" value="NAD(P)-binding Rossmann-like Domain"/>
    <property type="match status" value="1"/>
</dbReference>